<organism evidence="1 2">
    <name type="scientific">Ixodes persulcatus</name>
    <name type="common">Taiga tick</name>
    <dbReference type="NCBI Taxonomy" id="34615"/>
    <lineage>
        <taxon>Eukaryota</taxon>
        <taxon>Metazoa</taxon>
        <taxon>Ecdysozoa</taxon>
        <taxon>Arthropoda</taxon>
        <taxon>Chelicerata</taxon>
        <taxon>Arachnida</taxon>
        <taxon>Acari</taxon>
        <taxon>Parasitiformes</taxon>
        <taxon>Ixodida</taxon>
        <taxon>Ixodoidea</taxon>
        <taxon>Ixodidae</taxon>
        <taxon>Ixodinae</taxon>
        <taxon>Ixodes</taxon>
    </lineage>
</organism>
<sequence length="207" mass="22584">DQHPATMKSNSDKVIIPCEFCQKPVKSYNLENHLTVCEKADENRRRRLSTTLGGQPGAAPNAEVTFRLQSGPMWDTVKMSAGDINFVSLHRRAYNFLCTRSPEHGLNRLNERLLLFLHDYERGNVLLPLTAASKVTEGTVLEVVVLGGRGPTRCNFECGTPGQGTKGEISIKKGVLSSLRLSGCIGPALDIVSTVDFRPASLGKMSS</sequence>
<feature type="non-terminal residue" evidence="1">
    <location>
        <position position="1"/>
    </location>
</feature>
<comment type="caution">
    <text evidence="1">The sequence shown here is derived from an EMBL/GenBank/DDBJ whole genome shotgun (WGS) entry which is preliminary data.</text>
</comment>
<evidence type="ECO:0000313" key="1">
    <source>
        <dbReference type="EMBL" id="KAG0444946.1"/>
    </source>
</evidence>
<name>A0AC60R003_IXOPE</name>
<proteinExistence type="predicted"/>
<evidence type="ECO:0000313" key="2">
    <source>
        <dbReference type="Proteomes" id="UP000805193"/>
    </source>
</evidence>
<keyword evidence="2" id="KW-1185">Reference proteome</keyword>
<dbReference type="Proteomes" id="UP000805193">
    <property type="component" value="Unassembled WGS sequence"/>
</dbReference>
<reference evidence="1 2" key="1">
    <citation type="journal article" date="2020" name="Cell">
        <title>Large-Scale Comparative Analyses of Tick Genomes Elucidate Their Genetic Diversity and Vector Capacities.</title>
        <authorList>
            <consortium name="Tick Genome and Microbiome Consortium (TIGMIC)"/>
            <person name="Jia N."/>
            <person name="Wang J."/>
            <person name="Shi W."/>
            <person name="Du L."/>
            <person name="Sun Y."/>
            <person name="Zhan W."/>
            <person name="Jiang J.F."/>
            <person name="Wang Q."/>
            <person name="Zhang B."/>
            <person name="Ji P."/>
            <person name="Bell-Sakyi L."/>
            <person name="Cui X.M."/>
            <person name="Yuan T.T."/>
            <person name="Jiang B.G."/>
            <person name="Yang W.F."/>
            <person name="Lam T.T."/>
            <person name="Chang Q.C."/>
            <person name="Ding S.J."/>
            <person name="Wang X.J."/>
            <person name="Zhu J.G."/>
            <person name="Ruan X.D."/>
            <person name="Zhao L."/>
            <person name="Wei J.T."/>
            <person name="Ye R.Z."/>
            <person name="Que T.C."/>
            <person name="Du C.H."/>
            <person name="Zhou Y.H."/>
            <person name="Cheng J.X."/>
            <person name="Dai P.F."/>
            <person name="Guo W.B."/>
            <person name="Han X.H."/>
            <person name="Huang E.J."/>
            <person name="Li L.F."/>
            <person name="Wei W."/>
            <person name="Gao Y.C."/>
            <person name="Liu J.Z."/>
            <person name="Shao H.Z."/>
            <person name="Wang X."/>
            <person name="Wang C.C."/>
            <person name="Yang T.C."/>
            <person name="Huo Q.B."/>
            <person name="Li W."/>
            <person name="Chen H.Y."/>
            <person name="Chen S.E."/>
            <person name="Zhou L.G."/>
            <person name="Ni X.B."/>
            <person name="Tian J.H."/>
            <person name="Sheng Y."/>
            <person name="Liu T."/>
            <person name="Pan Y.S."/>
            <person name="Xia L.Y."/>
            <person name="Li J."/>
            <person name="Zhao F."/>
            <person name="Cao W.C."/>
        </authorList>
    </citation>
    <scope>NUCLEOTIDE SEQUENCE [LARGE SCALE GENOMIC DNA]</scope>
    <source>
        <strain evidence="1">Iper-2018</strain>
    </source>
</reference>
<gene>
    <name evidence="1" type="ORF">HPB47_013191</name>
</gene>
<accession>A0AC60R003</accession>
<protein>
    <submittedName>
        <fullName evidence="1">Uncharacterized protein</fullName>
    </submittedName>
</protein>
<dbReference type="EMBL" id="JABSTQ010001168">
    <property type="protein sequence ID" value="KAG0444946.1"/>
    <property type="molecule type" value="Genomic_DNA"/>
</dbReference>